<dbReference type="Pfam" id="PF08446">
    <property type="entry name" value="PAS_2"/>
    <property type="match status" value="1"/>
</dbReference>
<dbReference type="Gene3D" id="3.30.450.270">
    <property type="match status" value="1"/>
</dbReference>
<dbReference type="GO" id="GO:0009881">
    <property type="term" value="F:photoreceptor activity"/>
    <property type="evidence" value="ECO:0007669"/>
    <property type="project" value="UniProtKB-KW"/>
</dbReference>
<dbReference type="InterPro" id="IPR013654">
    <property type="entry name" value="PAS_2"/>
</dbReference>
<dbReference type="GO" id="GO:0007234">
    <property type="term" value="P:osmosensory signaling via phosphorelay pathway"/>
    <property type="evidence" value="ECO:0007669"/>
    <property type="project" value="TreeGrafter"/>
</dbReference>
<dbReference type="SUPFAM" id="SSF55874">
    <property type="entry name" value="ATPase domain of HSP90 chaperone/DNA topoisomerase II/histidine kinase"/>
    <property type="match status" value="1"/>
</dbReference>
<dbReference type="InterPro" id="IPR016132">
    <property type="entry name" value="Phyto_chromo_attachment"/>
</dbReference>
<dbReference type="Gene3D" id="3.30.450.40">
    <property type="match status" value="1"/>
</dbReference>
<dbReference type="InterPro" id="IPR003661">
    <property type="entry name" value="HisK_dim/P_dom"/>
</dbReference>
<keyword evidence="3" id="KW-0600">Photoreceptor protein</keyword>
<dbReference type="InterPro" id="IPR035965">
    <property type="entry name" value="PAS-like_dom_sf"/>
</dbReference>
<dbReference type="SUPFAM" id="SSF47384">
    <property type="entry name" value="Homodimeric domain of signal transducing histidine kinase"/>
    <property type="match status" value="1"/>
</dbReference>
<comment type="caution">
    <text evidence="12">The sequence shown here is derived from an EMBL/GenBank/DDBJ whole genome shotgun (WGS) entry which is preliminary data.</text>
</comment>
<dbReference type="PROSITE" id="PS50109">
    <property type="entry name" value="HIS_KIN"/>
    <property type="match status" value="1"/>
</dbReference>
<evidence type="ECO:0000256" key="8">
    <source>
        <dbReference type="ARBA" id="ARBA00023170"/>
    </source>
</evidence>
<dbReference type="InterPro" id="IPR043150">
    <property type="entry name" value="Phytochrome_PHY_sf"/>
</dbReference>
<reference evidence="12 13" key="1">
    <citation type="journal article" date="2021" name="Int. J. Syst. Evol. Microbiol.">
        <title>Amazonocrinis nigriterrae gen. nov., sp. nov., Atlanticothrix silvestris gen. nov., sp. nov. and Dendronalium phyllosphericum gen. nov., sp. nov., nostocacean cyanobacteria from Brazilian environments.</title>
        <authorList>
            <person name="Alvarenga D.O."/>
            <person name="Andreote A.P.D."/>
            <person name="Branco L.H.Z."/>
            <person name="Delbaje E."/>
            <person name="Cruz R.B."/>
            <person name="Varani A.M."/>
            <person name="Fiore M.F."/>
        </authorList>
    </citation>
    <scope>NUCLEOTIDE SEQUENCE [LARGE SCALE GENOMIC DNA]</scope>
    <source>
        <strain evidence="12 13">CENA67</strain>
    </source>
</reference>
<dbReference type="CDD" id="cd00082">
    <property type="entry name" value="HisKA"/>
    <property type="match status" value="1"/>
</dbReference>
<comment type="catalytic activity">
    <reaction evidence="1">
        <text>ATP + protein L-histidine = ADP + protein N-phospho-L-histidine.</text>
        <dbReference type="EC" id="2.7.13.3"/>
    </reaction>
</comment>
<evidence type="ECO:0000313" key="12">
    <source>
        <dbReference type="EMBL" id="MBH8564543.1"/>
    </source>
</evidence>
<protein>
    <recommendedName>
        <fullName evidence="2">histidine kinase</fullName>
        <ecNumber evidence="2">2.7.13.3</ecNumber>
    </recommendedName>
</protein>
<dbReference type="InterPro" id="IPR036890">
    <property type="entry name" value="HATPase_C_sf"/>
</dbReference>
<evidence type="ECO:0000256" key="3">
    <source>
        <dbReference type="ARBA" id="ARBA00022543"/>
    </source>
</evidence>
<name>A0A8J7HVY1_9NOST</name>
<organism evidence="12 13">
    <name type="scientific">Amazonocrinis nigriterrae CENA67</name>
    <dbReference type="NCBI Taxonomy" id="2794033"/>
    <lineage>
        <taxon>Bacteria</taxon>
        <taxon>Bacillati</taxon>
        <taxon>Cyanobacteriota</taxon>
        <taxon>Cyanophyceae</taxon>
        <taxon>Nostocales</taxon>
        <taxon>Nostocaceae</taxon>
        <taxon>Amazonocrinis</taxon>
        <taxon>Amazonocrinis nigriterrae</taxon>
    </lineage>
</organism>
<dbReference type="PROSITE" id="PS50046">
    <property type="entry name" value="PHYTOCHROME_2"/>
    <property type="match status" value="1"/>
</dbReference>
<dbReference type="RefSeq" id="WP_198126377.1">
    <property type="nucleotide sequence ID" value="NZ_JAECZC010000046.1"/>
</dbReference>
<dbReference type="Gene3D" id="1.10.287.130">
    <property type="match status" value="1"/>
</dbReference>
<dbReference type="Gene3D" id="3.30.450.20">
    <property type="entry name" value="PAS domain"/>
    <property type="match status" value="1"/>
</dbReference>
<proteinExistence type="predicted"/>
<dbReference type="SUPFAM" id="SSF55781">
    <property type="entry name" value="GAF domain-like"/>
    <property type="match status" value="2"/>
</dbReference>
<dbReference type="GO" id="GO:0006355">
    <property type="term" value="P:regulation of DNA-templated transcription"/>
    <property type="evidence" value="ECO:0007669"/>
    <property type="project" value="InterPro"/>
</dbReference>
<dbReference type="SMART" id="SM00065">
    <property type="entry name" value="GAF"/>
    <property type="match status" value="1"/>
</dbReference>
<keyword evidence="8" id="KW-0675">Receptor</keyword>
<dbReference type="EMBL" id="JAECZC010000046">
    <property type="protein sequence ID" value="MBH8564543.1"/>
    <property type="molecule type" value="Genomic_DNA"/>
</dbReference>
<dbReference type="GO" id="GO:0030295">
    <property type="term" value="F:protein kinase activator activity"/>
    <property type="evidence" value="ECO:0007669"/>
    <property type="project" value="TreeGrafter"/>
</dbReference>
<evidence type="ECO:0000256" key="1">
    <source>
        <dbReference type="ARBA" id="ARBA00000085"/>
    </source>
</evidence>
<keyword evidence="7" id="KW-0157">Chromophore</keyword>
<dbReference type="InterPro" id="IPR005467">
    <property type="entry name" value="His_kinase_dom"/>
</dbReference>
<feature type="domain" description="Phytochrome chromophore attachment site" evidence="10">
    <location>
        <begin position="150"/>
        <end position="308"/>
    </location>
</feature>
<dbReference type="InterPro" id="IPR013515">
    <property type="entry name" value="Phytochrome_cen-reg"/>
</dbReference>
<evidence type="ECO:0000256" key="2">
    <source>
        <dbReference type="ARBA" id="ARBA00012438"/>
    </source>
</evidence>
<keyword evidence="5" id="KW-0808">Transferase</keyword>
<dbReference type="InterPro" id="IPR001294">
    <property type="entry name" value="Phytochrome"/>
</dbReference>
<feature type="domain" description="Histidine kinase" evidence="11">
    <location>
        <begin position="534"/>
        <end position="686"/>
    </location>
</feature>
<dbReference type="Gene3D" id="3.30.565.10">
    <property type="entry name" value="Histidine kinase-like ATPase, C-terminal domain"/>
    <property type="match status" value="1"/>
</dbReference>
<evidence type="ECO:0000259" key="10">
    <source>
        <dbReference type="PROSITE" id="PS50046"/>
    </source>
</evidence>
<evidence type="ECO:0000256" key="9">
    <source>
        <dbReference type="SAM" id="MobiDB-lite"/>
    </source>
</evidence>
<dbReference type="SUPFAM" id="SSF55785">
    <property type="entry name" value="PYP-like sensor domain (PAS domain)"/>
    <property type="match status" value="1"/>
</dbReference>
<evidence type="ECO:0000259" key="11">
    <source>
        <dbReference type="PROSITE" id="PS50109"/>
    </source>
</evidence>
<keyword evidence="6" id="KW-0418">Kinase</keyword>
<dbReference type="Pfam" id="PF00512">
    <property type="entry name" value="HisKA"/>
    <property type="match status" value="1"/>
</dbReference>
<evidence type="ECO:0000256" key="5">
    <source>
        <dbReference type="ARBA" id="ARBA00022679"/>
    </source>
</evidence>
<feature type="compositionally biased region" description="Polar residues" evidence="9">
    <location>
        <begin position="1"/>
        <end position="15"/>
    </location>
</feature>
<evidence type="ECO:0000256" key="7">
    <source>
        <dbReference type="ARBA" id="ARBA00022991"/>
    </source>
</evidence>
<dbReference type="InterPro" id="IPR029016">
    <property type="entry name" value="GAF-like_dom_sf"/>
</dbReference>
<dbReference type="InterPro" id="IPR050351">
    <property type="entry name" value="BphY/WalK/GraS-like"/>
</dbReference>
<dbReference type="PRINTS" id="PR01033">
    <property type="entry name" value="PHYTOCHROME"/>
</dbReference>
<evidence type="ECO:0000256" key="4">
    <source>
        <dbReference type="ARBA" id="ARBA00022606"/>
    </source>
</evidence>
<keyword evidence="13" id="KW-1185">Reference proteome</keyword>
<accession>A0A8J7HVY1</accession>
<feature type="region of interest" description="Disordered" evidence="9">
    <location>
        <begin position="1"/>
        <end position="23"/>
    </location>
</feature>
<dbReference type="Proteomes" id="UP000632766">
    <property type="component" value="Unassembled WGS sequence"/>
</dbReference>
<sequence length="686" mass="77076">MSQSEDIAAQTPSLTNHDRQPIHIPGSIQPHGVLLALSNDLEIVQVSNNTQEYLGKAPEDLLSQPLSYLLDARQVEAIKQGLVKKISSANAFKVSIMTSNGERYFDGIVHRTEDAVILELEPTDSRLELSFASFQALVDEAIAKMQNTSNLTEFLHVVAEQIREITDFDRVMVYQFDHNKAGSVVAEAKREDLSPYLELHYPATDIPEQARELYTRCLLRFIPDLHAQRVKLVPTENPTTHQPLDLSLSILRSFDDCCVEYHQNMGVAALLVISLIQEQQLWGLIACHHQTPKHISYETRNICKFLGRIVSLELTHKVTQSELDYKVKLQSLQSEFIKSISQVDNFIDALIKPEIRLLDLVGATGAAVCLDNEITLVGVTPDIKQVQALIEWTNSQVSDNLFVTDSLAKRYPEAVAFKDTASGLLLLRISQVLRYYIIWFRPEVIQTVHWAGNPNESVQVQADGSITLSPRKSFENWQETVQLTSLPWQQCEVDSALALKNAIVGIVLSKADELAKINLELERSNRELASFAYAASHDLKEPLRGIYNFSTVLLEDYAQVLDDDGIECLETVVSLAVRMETLINALLRLSQLGQAQLRLQTIDLNELLNQVIDVFRASYNNCELADIRIPRPLPTIQCDPVLVNEVFSNLISNAFKYTDKAQPWVEIGYIGEVGEMGSRGDGEMRE</sequence>
<dbReference type="GO" id="GO:0000156">
    <property type="term" value="F:phosphorelay response regulator activity"/>
    <property type="evidence" value="ECO:0007669"/>
    <property type="project" value="TreeGrafter"/>
</dbReference>
<dbReference type="PANTHER" id="PTHR42878:SF15">
    <property type="entry name" value="BACTERIOPHYTOCHROME"/>
    <property type="match status" value="1"/>
</dbReference>
<dbReference type="SMART" id="SM00388">
    <property type="entry name" value="HisKA"/>
    <property type="match status" value="1"/>
</dbReference>
<evidence type="ECO:0000313" key="13">
    <source>
        <dbReference type="Proteomes" id="UP000632766"/>
    </source>
</evidence>
<dbReference type="Pfam" id="PF01590">
    <property type="entry name" value="GAF"/>
    <property type="match status" value="1"/>
</dbReference>
<dbReference type="InterPro" id="IPR036097">
    <property type="entry name" value="HisK_dim/P_sf"/>
</dbReference>
<dbReference type="GO" id="GO:0000155">
    <property type="term" value="F:phosphorelay sensor kinase activity"/>
    <property type="evidence" value="ECO:0007669"/>
    <property type="project" value="InterPro"/>
</dbReference>
<dbReference type="InterPro" id="IPR003018">
    <property type="entry name" value="GAF"/>
</dbReference>
<feature type="non-terminal residue" evidence="12">
    <location>
        <position position="686"/>
    </location>
</feature>
<evidence type="ECO:0000256" key="6">
    <source>
        <dbReference type="ARBA" id="ARBA00022777"/>
    </source>
</evidence>
<keyword evidence="4" id="KW-0716">Sensory transduction</keyword>
<dbReference type="EC" id="2.7.13.3" evidence="2"/>
<dbReference type="Pfam" id="PF00360">
    <property type="entry name" value="PHY"/>
    <property type="match status" value="1"/>
</dbReference>
<dbReference type="PANTHER" id="PTHR42878">
    <property type="entry name" value="TWO-COMPONENT HISTIDINE KINASE"/>
    <property type="match status" value="1"/>
</dbReference>
<gene>
    <name evidence="12" type="ORF">I8748_20545</name>
</gene>
<dbReference type="GO" id="GO:0009584">
    <property type="term" value="P:detection of visible light"/>
    <property type="evidence" value="ECO:0007669"/>
    <property type="project" value="InterPro"/>
</dbReference>
<dbReference type="AlphaFoldDB" id="A0A8J7HVY1"/>